<keyword evidence="4" id="KW-0808">Transferase</keyword>
<evidence type="ECO:0000256" key="3">
    <source>
        <dbReference type="ARBA" id="ARBA00012485"/>
    </source>
</evidence>
<comment type="catalytic activity">
    <reaction evidence="1">
        <text>S-ubiquitinyl-[E2 ubiquitin-conjugating enzyme]-L-cysteine + [acceptor protein]-L-lysine = [E2 ubiquitin-conjugating enzyme]-L-cysteine + N(6)-ubiquitinyl-[acceptor protein]-L-lysine.</text>
        <dbReference type="EC" id="2.3.2.26"/>
    </reaction>
</comment>
<feature type="compositionally biased region" description="Polar residues" evidence="7">
    <location>
        <begin position="248"/>
        <end position="266"/>
    </location>
</feature>
<evidence type="ECO:0000259" key="8">
    <source>
        <dbReference type="PROSITE" id="PS50237"/>
    </source>
</evidence>
<dbReference type="SUPFAM" id="SSF56204">
    <property type="entry name" value="Hect, E3 ligase catalytic domain"/>
    <property type="match status" value="1"/>
</dbReference>
<dbReference type="Pfam" id="PF00632">
    <property type="entry name" value="HECT"/>
    <property type="match status" value="1"/>
</dbReference>
<evidence type="ECO:0000256" key="5">
    <source>
        <dbReference type="ARBA" id="ARBA00022786"/>
    </source>
</evidence>
<evidence type="ECO:0000313" key="10">
    <source>
        <dbReference type="Proteomes" id="UP001152795"/>
    </source>
</evidence>
<keyword evidence="5 6" id="KW-0833">Ubl conjugation pathway</keyword>
<keyword evidence="9" id="KW-0436">Ligase</keyword>
<dbReference type="EMBL" id="CACRXK020000595">
    <property type="protein sequence ID" value="CAB3983270.1"/>
    <property type="molecule type" value="Genomic_DNA"/>
</dbReference>
<dbReference type="EC" id="2.3.2.26" evidence="3"/>
<dbReference type="Proteomes" id="UP001152795">
    <property type="component" value="Unassembled WGS sequence"/>
</dbReference>
<keyword evidence="10" id="KW-1185">Reference proteome</keyword>
<dbReference type="InterPro" id="IPR035983">
    <property type="entry name" value="Hect_E3_ubiquitin_ligase"/>
</dbReference>
<dbReference type="AlphaFoldDB" id="A0A6S7GD61"/>
<accession>A0A6S7GD61</accession>
<evidence type="ECO:0000256" key="4">
    <source>
        <dbReference type="ARBA" id="ARBA00022679"/>
    </source>
</evidence>
<sequence>MARLRRIVHVQLLEGDLEVRIVLAILGGFSRIPVAQVKYPQNQKFITKQGKVKVDLIEKNLCVDAWAVDKSWSAEDLKSEAAKLFPKVLGIDSPELIPFEFVRSVGTAIVPITLRQGQALDSKVLRHISGSGPVYLRAFQDLDQDEECETVEEDYNRPLPAVPISDIRSFVMPICNSESTSATTDTNTCSQIEMRQQLEKMFPMSRPEAITNAIEKSVNVHEAVDILLGSTVEETDSDESLPAFTFIQQSRTPSSTRTNASGSEHVNSVDDDEITVLENYPLNISAMDPNTALTTHMNNVLNYTNIQELHVNRHSETIVRDLFKKLKRKDIETKSIPDVTFIGEDGIDAEGLTKELFSIVMNSLKCGTGGYILFEGSDDHLLPIINEEYHQSGYFKYVGQLIGMSVLHAGDVPDYGIQEILHELEGLDDPASLTSFSTRDDISMLLYHAGFTNEALTPQTKEKAIQCVLLHQVFRSRREQIDDIKQGLQEGLLLNLLSNPSCVRIVFPLSSEHVLKATDIFQLIRSDSDLTEKQAQVLAWFKEYVQKIENGDNDNEMDGGLRGLPKLEHLLQFTCGSPYIPSNGKKINVQFTMGDLPDPDACFGILKLPLNHLTLNEFMKNMNIAINCQHKGFGRG</sequence>
<comment type="caution">
    <text evidence="9">The sequence shown here is derived from an EMBL/GenBank/DDBJ whole genome shotgun (WGS) entry which is preliminary data.</text>
</comment>
<evidence type="ECO:0000256" key="6">
    <source>
        <dbReference type="PROSITE-ProRule" id="PRU00104"/>
    </source>
</evidence>
<dbReference type="Gene3D" id="3.90.1750.10">
    <property type="entry name" value="Hect, E3 ligase catalytic domains"/>
    <property type="match status" value="1"/>
</dbReference>
<dbReference type="InterPro" id="IPR000569">
    <property type="entry name" value="HECT_dom"/>
</dbReference>
<gene>
    <name evidence="9" type="ORF">PACLA_8A080486</name>
</gene>
<feature type="region of interest" description="Disordered" evidence="7">
    <location>
        <begin position="248"/>
        <end position="270"/>
    </location>
</feature>
<dbReference type="InterPro" id="IPR050409">
    <property type="entry name" value="E3_ubiq-protein_ligase"/>
</dbReference>
<reference evidence="9" key="1">
    <citation type="submission" date="2020-04" db="EMBL/GenBank/DDBJ databases">
        <authorList>
            <person name="Alioto T."/>
            <person name="Alioto T."/>
            <person name="Gomez Garrido J."/>
        </authorList>
    </citation>
    <scope>NUCLEOTIDE SEQUENCE</scope>
    <source>
        <strain evidence="9">A484AB</strain>
    </source>
</reference>
<evidence type="ECO:0000313" key="9">
    <source>
        <dbReference type="EMBL" id="CAB3983270.1"/>
    </source>
</evidence>
<feature type="domain" description="HECT" evidence="8">
    <location>
        <begin position="329"/>
        <end position="408"/>
    </location>
</feature>
<comment type="pathway">
    <text evidence="2">Protein modification; protein ubiquitination.</text>
</comment>
<protein>
    <recommendedName>
        <fullName evidence="3">HECT-type E3 ubiquitin transferase</fullName>
        <ecNumber evidence="3">2.3.2.26</ecNumber>
    </recommendedName>
</protein>
<dbReference type="GO" id="GO:0016874">
    <property type="term" value="F:ligase activity"/>
    <property type="evidence" value="ECO:0007669"/>
    <property type="project" value="UniProtKB-KW"/>
</dbReference>
<comment type="caution">
    <text evidence="6">Lacks conserved residue(s) required for the propagation of feature annotation.</text>
</comment>
<dbReference type="Gene3D" id="3.30.2410.10">
    <property type="entry name" value="Hect, E3 ligase catalytic domain"/>
    <property type="match status" value="1"/>
</dbReference>
<organism evidence="9 10">
    <name type="scientific">Paramuricea clavata</name>
    <name type="common">Red gorgonian</name>
    <name type="synonym">Violescent sea-whip</name>
    <dbReference type="NCBI Taxonomy" id="317549"/>
    <lineage>
        <taxon>Eukaryota</taxon>
        <taxon>Metazoa</taxon>
        <taxon>Cnidaria</taxon>
        <taxon>Anthozoa</taxon>
        <taxon>Octocorallia</taxon>
        <taxon>Malacalcyonacea</taxon>
        <taxon>Plexauridae</taxon>
        <taxon>Paramuricea</taxon>
    </lineage>
</organism>
<dbReference type="PROSITE" id="PS50237">
    <property type="entry name" value="HECT"/>
    <property type="match status" value="1"/>
</dbReference>
<proteinExistence type="predicted"/>
<dbReference type="PANTHER" id="PTHR11254">
    <property type="entry name" value="HECT DOMAIN UBIQUITIN-PROTEIN LIGASE"/>
    <property type="match status" value="1"/>
</dbReference>
<evidence type="ECO:0000256" key="7">
    <source>
        <dbReference type="SAM" id="MobiDB-lite"/>
    </source>
</evidence>
<name>A0A6S7GD61_PARCT</name>
<evidence type="ECO:0000256" key="2">
    <source>
        <dbReference type="ARBA" id="ARBA00004906"/>
    </source>
</evidence>
<dbReference type="OrthoDB" id="5989491at2759"/>
<evidence type="ECO:0000256" key="1">
    <source>
        <dbReference type="ARBA" id="ARBA00000885"/>
    </source>
</evidence>
<dbReference type="GO" id="GO:0061630">
    <property type="term" value="F:ubiquitin protein ligase activity"/>
    <property type="evidence" value="ECO:0007669"/>
    <property type="project" value="UniProtKB-EC"/>
</dbReference>
<dbReference type="PANTHER" id="PTHR11254:SF440">
    <property type="entry name" value="E3 UBIQUITIN-PROTEIN LIGASE NEDD-4"/>
    <property type="match status" value="1"/>
</dbReference>